<evidence type="ECO:0000256" key="3">
    <source>
        <dbReference type="ARBA" id="ARBA00022833"/>
    </source>
</evidence>
<dbReference type="Pfam" id="PF13445">
    <property type="entry name" value="zf-RING_UBOX"/>
    <property type="match status" value="1"/>
</dbReference>
<feature type="compositionally biased region" description="Basic and acidic residues" evidence="6">
    <location>
        <begin position="33"/>
        <end position="65"/>
    </location>
</feature>
<sequence length="647" mass="73061">MADFETGGELDDLCIIEDSEPSPQIEENSAADHPGDRTTEERAETRTSGAEDRQNSEADSGRESVEDPAGDDSAQVSSDSQSVSRQNSAVDSTPENEPDKEEKDSAVVEDTSVQTVEDSSQSADSERREDSSLGETRRFSVPDVRIHAGTSEPVRRSSSSRVTVRTTSPLTVLVGGSDSTSEENAEQNNQPEEQKCAAELKADENRLSVSDQPADELPPDSPSGRDDSEEVVTTTTTTVHFTNGSFPGFRHGIVEVEDTNNNNYNNNSISNNQTAESTDSDMGDNVRLEEKMRQFQNDNKKDENEDTRGTYNGSVMSEAEKQRRRNLIFDEERFEETFLKCLICREVYNEVDKLPKMLHCHHTFCLDCLLQMYRVEGEFRQSLTNVFRAMPMTVKIQCPTCREGIIISEPELRRLPNDHTIMELLYFVNQTGKNEVQYCTKHQMQPLNFFCEPCIMPVCCDCTVIDHKESKGHLVVNVDEAMKKYTPIVEETLGDIRTEKSSLAEKRLALENAQDDLDQIQKDLNYQIRSVFDSIRQVLDERERELYDVSESEIEKKREILDGHTRVLNERESQLNAEFNDLQKARDDRDISLIFTGHKSARDVLSQKVNVPTNSTKGFSVTFQFSSRADSVIKQQLGNLGDIIFQS</sequence>
<keyword evidence="2 4" id="KW-0863">Zinc-finger</keyword>
<feature type="compositionally biased region" description="Basic and acidic residues" evidence="6">
    <location>
        <begin position="124"/>
        <end position="146"/>
    </location>
</feature>
<dbReference type="Gene3D" id="3.30.160.60">
    <property type="entry name" value="Classic Zinc Finger"/>
    <property type="match status" value="1"/>
</dbReference>
<dbReference type="PROSITE" id="PS50119">
    <property type="entry name" value="ZF_BBOX"/>
    <property type="match status" value="1"/>
</dbReference>
<evidence type="ECO:0000259" key="7">
    <source>
        <dbReference type="PROSITE" id="PS50089"/>
    </source>
</evidence>
<feature type="region of interest" description="Disordered" evidence="6">
    <location>
        <begin position="258"/>
        <end position="282"/>
    </location>
</feature>
<dbReference type="InterPro" id="IPR027370">
    <property type="entry name" value="Znf-RING_euk"/>
</dbReference>
<dbReference type="SMART" id="SM00336">
    <property type="entry name" value="BBOX"/>
    <property type="match status" value="1"/>
</dbReference>
<evidence type="ECO:0000313" key="9">
    <source>
        <dbReference type="Proteomes" id="UP000694888"/>
    </source>
</evidence>
<dbReference type="Gene3D" id="3.30.40.10">
    <property type="entry name" value="Zinc/RING finger domain, C3HC4 (zinc finger)"/>
    <property type="match status" value="1"/>
</dbReference>
<dbReference type="SMART" id="SM00184">
    <property type="entry name" value="RING"/>
    <property type="match status" value="1"/>
</dbReference>
<dbReference type="SUPFAM" id="SSF57845">
    <property type="entry name" value="B-box zinc-binding domain"/>
    <property type="match status" value="1"/>
</dbReference>
<feature type="compositionally biased region" description="Polar residues" evidence="6">
    <location>
        <begin position="111"/>
        <end position="123"/>
    </location>
</feature>
<evidence type="ECO:0000256" key="4">
    <source>
        <dbReference type="PROSITE-ProRule" id="PRU00024"/>
    </source>
</evidence>
<name>A0ABM0JA06_APLCA</name>
<evidence type="ECO:0000313" key="10">
    <source>
        <dbReference type="RefSeq" id="XP_005088881.1"/>
    </source>
</evidence>
<gene>
    <name evidence="10" type="primary">LOC101857754</name>
</gene>
<keyword evidence="9" id="KW-1185">Reference proteome</keyword>
<feature type="compositionally biased region" description="Low complexity" evidence="6">
    <location>
        <begin position="260"/>
        <end position="272"/>
    </location>
</feature>
<evidence type="ECO:0000256" key="5">
    <source>
        <dbReference type="SAM" id="Coils"/>
    </source>
</evidence>
<keyword evidence="1" id="KW-0479">Metal-binding</keyword>
<evidence type="ECO:0000259" key="8">
    <source>
        <dbReference type="PROSITE" id="PS50119"/>
    </source>
</evidence>
<feature type="region of interest" description="Disordered" evidence="6">
    <location>
        <begin position="1"/>
        <end position="234"/>
    </location>
</feature>
<evidence type="ECO:0000256" key="1">
    <source>
        <dbReference type="ARBA" id="ARBA00022723"/>
    </source>
</evidence>
<dbReference type="InterPro" id="IPR017907">
    <property type="entry name" value="Znf_RING_CS"/>
</dbReference>
<keyword evidence="3" id="KW-0862">Zinc</keyword>
<proteinExistence type="predicted"/>
<reference evidence="10" key="1">
    <citation type="submission" date="2025-08" db="UniProtKB">
        <authorList>
            <consortium name="RefSeq"/>
        </authorList>
    </citation>
    <scope>IDENTIFICATION</scope>
</reference>
<feature type="compositionally biased region" description="Basic and acidic residues" evidence="6">
    <location>
        <begin position="192"/>
        <end position="206"/>
    </location>
</feature>
<dbReference type="InterPro" id="IPR013083">
    <property type="entry name" value="Znf_RING/FYVE/PHD"/>
</dbReference>
<protein>
    <submittedName>
        <fullName evidence="10">Uncharacterized protein LOC101857754</fullName>
    </submittedName>
</protein>
<dbReference type="InterPro" id="IPR001841">
    <property type="entry name" value="Znf_RING"/>
</dbReference>
<dbReference type="PANTHER" id="PTHR25462">
    <property type="entry name" value="BONUS, ISOFORM C-RELATED"/>
    <property type="match status" value="1"/>
</dbReference>
<dbReference type="Proteomes" id="UP000694888">
    <property type="component" value="Unplaced"/>
</dbReference>
<accession>A0ABM0JA06</accession>
<keyword evidence="5" id="KW-0175">Coiled coil</keyword>
<evidence type="ECO:0000256" key="2">
    <source>
        <dbReference type="ARBA" id="ARBA00022771"/>
    </source>
</evidence>
<dbReference type="RefSeq" id="XP_005088881.1">
    <property type="nucleotide sequence ID" value="XM_005088824.3"/>
</dbReference>
<evidence type="ECO:0000256" key="6">
    <source>
        <dbReference type="SAM" id="MobiDB-lite"/>
    </source>
</evidence>
<dbReference type="GeneID" id="101857754"/>
<feature type="compositionally biased region" description="Low complexity" evidence="6">
    <location>
        <begin position="71"/>
        <end position="89"/>
    </location>
</feature>
<dbReference type="InterPro" id="IPR000315">
    <property type="entry name" value="Znf_B-box"/>
</dbReference>
<feature type="domain" description="RING-type" evidence="7">
    <location>
        <begin position="341"/>
        <end position="402"/>
    </location>
</feature>
<organism evidence="9 10">
    <name type="scientific">Aplysia californica</name>
    <name type="common">California sea hare</name>
    <dbReference type="NCBI Taxonomy" id="6500"/>
    <lineage>
        <taxon>Eukaryota</taxon>
        <taxon>Metazoa</taxon>
        <taxon>Spiralia</taxon>
        <taxon>Lophotrochozoa</taxon>
        <taxon>Mollusca</taxon>
        <taxon>Gastropoda</taxon>
        <taxon>Heterobranchia</taxon>
        <taxon>Euthyneura</taxon>
        <taxon>Tectipleura</taxon>
        <taxon>Aplysiida</taxon>
        <taxon>Aplysioidea</taxon>
        <taxon>Aplysiidae</taxon>
        <taxon>Aplysia</taxon>
    </lineage>
</organism>
<feature type="compositionally biased region" description="Low complexity" evidence="6">
    <location>
        <begin position="156"/>
        <end position="174"/>
    </location>
</feature>
<feature type="coiled-coil region" evidence="5">
    <location>
        <begin position="503"/>
        <end position="530"/>
    </location>
</feature>
<dbReference type="Pfam" id="PF00643">
    <property type="entry name" value="zf-B_box"/>
    <property type="match status" value="1"/>
</dbReference>
<feature type="compositionally biased region" description="Acidic residues" evidence="6">
    <location>
        <begin position="1"/>
        <end position="20"/>
    </location>
</feature>
<dbReference type="PANTHER" id="PTHR25462:SF296">
    <property type="entry name" value="MEIOTIC P26, ISOFORM F"/>
    <property type="match status" value="1"/>
</dbReference>
<dbReference type="SUPFAM" id="SSF57850">
    <property type="entry name" value="RING/U-box"/>
    <property type="match status" value="1"/>
</dbReference>
<dbReference type="PROSITE" id="PS50089">
    <property type="entry name" value="ZF_RING_2"/>
    <property type="match status" value="1"/>
</dbReference>
<feature type="domain" description="B box-type" evidence="8">
    <location>
        <begin position="434"/>
        <end position="478"/>
    </location>
</feature>
<dbReference type="InterPro" id="IPR047153">
    <property type="entry name" value="TRIM45/56/19-like"/>
</dbReference>
<dbReference type="PROSITE" id="PS00518">
    <property type="entry name" value="ZF_RING_1"/>
    <property type="match status" value="1"/>
</dbReference>